<evidence type="ECO:0000313" key="4">
    <source>
        <dbReference type="Proteomes" id="UP000467385"/>
    </source>
</evidence>
<dbReference type="InterPro" id="IPR020843">
    <property type="entry name" value="ER"/>
</dbReference>
<dbReference type="EMBL" id="AP022613">
    <property type="protein sequence ID" value="BBZ37074.1"/>
    <property type="molecule type" value="Genomic_DNA"/>
</dbReference>
<dbReference type="CDD" id="cd05289">
    <property type="entry name" value="MDR_like_2"/>
    <property type="match status" value="1"/>
</dbReference>
<dbReference type="Gene3D" id="3.40.50.720">
    <property type="entry name" value="NAD(P)-binding Rossmann-like Domain"/>
    <property type="match status" value="1"/>
</dbReference>
<dbReference type="Pfam" id="PF13602">
    <property type="entry name" value="ADH_zinc_N_2"/>
    <property type="match status" value="1"/>
</dbReference>
<dbReference type="InterPro" id="IPR036291">
    <property type="entry name" value="NAD(P)-bd_dom_sf"/>
</dbReference>
<dbReference type="InterPro" id="IPR013154">
    <property type="entry name" value="ADH-like_N"/>
</dbReference>
<dbReference type="PANTHER" id="PTHR44154:SF1">
    <property type="entry name" value="QUINONE OXIDOREDUCTASE"/>
    <property type="match status" value="1"/>
</dbReference>
<dbReference type="Proteomes" id="UP000467385">
    <property type="component" value="Chromosome"/>
</dbReference>
<dbReference type="AlphaFoldDB" id="A0A7I7Y6X9"/>
<reference evidence="3 4" key="1">
    <citation type="journal article" date="2019" name="Emerg. Microbes Infect.">
        <title>Comprehensive subspecies identification of 175 nontuberculous mycobacteria species based on 7547 genomic profiles.</title>
        <authorList>
            <person name="Matsumoto Y."/>
            <person name="Kinjo T."/>
            <person name="Motooka D."/>
            <person name="Nabeya D."/>
            <person name="Jung N."/>
            <person name="Uechi K."/>
            <person name="Horii T."/>
            <person name="Iida T."/>
            <person name="Fujita J."/>
            <person name="Nakamura S."/>
        </authorList>
    </citation>
    <scope>NUCLEOTIDE SEQUENCE [LARGE SCALE GENOMIC DNA]</scope>
    <source>
        <strain evidence="3 4">JCM 14738</strain>
    </source>
</reference>
<feature type="domain" description="Enoyl reductase (ER)" evidence="2">
    <location>
        <begin position="11"/>
        <end position="305"/>
    </location>
</feature>
<dbReference type="SUPFAM" id="SSF51735">
    <property type="entry name" value="NAD(P)-binding Rossmann-fold domains"/>
    <property type="match status" value="1"/>
</dbReference>
<proteinExistence type="predicted"/>
<evidence type="ECO:0000313" key="3">
    <source>
        <dbReference type="EMBL" id="BBZ37074.1"/>
    </source>
</evidence>
<dbReference type="GO" id="GO:0016491">
    <property type="term" value="F:oxidoreductase activity"/>
    <property type="evidence" value="ECO:0007669"/>
    <property type="project" value="InterPro"/>
</dbReference>
<dbReference type="RefSeq" id="WP_232079440.1">
    <property type="nucleotide sequence ID" value="NZ_AP022613.1"/>
</dbReference>
<name>A0A7I7Y6X9_9MYCO</name>
<dbReference type="PANTHER" id="PTHR44154">
    <property type="entry name" value="QUINONE OXIDOREDUCTASE"/>
    <property type="match status" value="1"/>
</dbReference>
<sequence>MLVAGVRAFGGKVETLAVNEPRALAADEVLIEIRSAGVGNWDNIIRTGGWDVGTRPPLALGVEAAGVIKAVGSEPSGFNVNDEVLCHPVPLRDQGTWAPLVIAPAGSLARKPPEISWETAAIIPVPALTAEQVVGEALALRGGDTLLVHGAGGITGGLIVQLAVLRGVDVLATAGPGSADRVRGYGAREVVDYRDPMWPQHARELAKGSIDAVANAAPGGAAAAMTAHADGGRLATITPDPPAPTRGICVTAVYVRSDGAQLERLTALLASGQLRIPTPRSCDLDHAADALAQVVAGRESSGLVITNQITPHHQGVSR</sequence>
<organism evidence="3 4">
    <name type="scientific">Mycobacterium conspicuum</name>
    <dbReference type="NCBI Taxonomy" id="44010"/>
    <lineage>
        <taxon>Bacteria</taxon>
        <taxon>Bacillati</taxon>
        <taxon>Actinomycetota</taxon>
        <taxon>Actinomycetes</taxon>
        <taxon>Mycobacteriales</taxon>
        <taxon>Mycobacteriaceae</taxon>
        <taxon>Mycobacterium</taxon>
    </lineage>
</organism>
<dbReference type="SUPFAM" id="SSF50129">
    <property type="entry name" value="GroES-like"/>
    <property type="match status" value="1"/>
</dbReference>
<keyword evidence="1" id="KW-0521">NADP</keyword>
<evidence type="ECO:0000259" key="2">
    <source>
        <dbReference type="SMART" id="SM00829"/>
    </source>
</evidence>
<dbReference type="InterPro" id="IPR011032">
    <property type="entry name" value="GroES-like_sf"/>
</dbReference>
<dbReference type="Gene3D" id="3.90.180.10">
    <property type="entry name" value="Medium-chain alcohol dehydrogenases, catalytic domain"/>
    <property type="match status" value="1"/>
</dbReference>
<protein>
    <submittedName>
        <fullName evidence="3">Oxidoreductase</fullName>
    </submittedName>
</protein>
<keyword evidence="4" id="KW-1185">Reference proteome</keyword>
<dbReference type="Pfam" id="PF08240">
    <property type="entry name" value="ADH_N"/>
    <property type="match status" value="1"/>
</dbReference>
<accession>A0A7I7Y6X9</accession>
<evidence type="ECO:0000256" key="1">
    <source>
        <dbReference type="ARBA" id="ARBA00022857"/>
    </source>
</evidence>
<dbReference type="SMART" id="SM00829">
    <property type="entry name" value="PKS_ER"/>
    <property type="match status" value="1"/>
</dbReference>
<gene>
    <name evidence="3" type="ORF">MCNS_01370</name>
</gene>
<dbReference type="InterPro" id="IPR051603">
    <property type="entry name" value="Zinc-ADH_QOR/CCCR"/>
</dbReference>